<evidence type="ECO:0000256" key="7">
    <source>
        <dbReference type="ARBA" id="ARBA00022777"/>
    </source>
</evidence>
<dbReference type="Gene3D" id="1.10.287.130">
    <property type="match status" value="1"/>
</dbReference>
<dbReference type="EC" id="2.7.13.3" evidence="3"/>
<dbReference type="CDD" id="cd00082">
    <property type="entry name" value="HisKA"/>
    <property type="match status" value="1"/>
</dbReference>
<dbReference type="CDD" id="cd00075">
    <property type="entry name" value="HATPase"/>
    <property type="match status" value="1"/>
</dbReference>
<comment type="subcellular location">
    <subcellularLocation>
        <location evidence="2">Cell membrane</location>
    </subcellularLocation>
</comment>
<evidence type="ECO:0000256" key="10">
    <source>
        <dbReference type="ARBA" id="ARBA00023136"/>
    </source>
</evidence>
<accession>A0A7H8T8R0</accession>
<dbReference type="InterPro" id="IPR005467">
    <property type="entry name" value="His_kinase_dom"/>
</dbReference>
<dbReference type="Gene3D" id="3.30.565.10">
    <property type="entry name" value="Histidine kinase-like ATPase, C-terminal domain"/>
    <property type="match status" value="1"/>
</dbReference>
<keyword evidence="4" id="KW-0597">Phosphoprotein</keyword>
<organism evidence="14 15">
    <name type="scientific">Streptomyces chartreusis</name>
    <dbReference type="NCBI Taxonomy" id="1969"/>
    <lineage>
        <taxon>Bacteria</taxon>
        <taxon>Bacillati</taxon>
        <taxon>Actinomycetota</taxon>
        <taxon>Actinomycetes</taxon>
        <taxon>Kitasatosporales</taxon>
        <taxon>Streptomycetaceae</taxon>
        <taxon>Streptomyces</taxon>
    </lineage>
</organism>
<gene>
    <name evidence="14" type="ORF">HUT05_22015</name>
</gene>
<dbReference type="InterPro" id="IPR036890">
    <property type="entry name" value="HATPase_C_sf"/>
</dbReference>
<evidence type="ECO:0000256" key="5">
    <source>
        <dbReference type="ARBA" id="ARBA00022679"/>
    </source>
</evidence>
<dbReference type="PROSITE" id="PS50885">
    <property type="entry name" value="HAMP"/>
    <property type="match status" value="1"/>
</dbReference>
<keyword evidence="7 14" id="KW-0418">Kinase</keyword>
<evidence type="ECO:0000256" key="4">
    <source>
        <dbReference type="ARBA" id="ARBA00022553"/>
    </source>
</evidence>
<dbReference type="InterPro" id="IPR003594">
    <property type="entry name" value="HATPase_dom"/>
</dbReference>
<dbReference type="AlphaFoldDB" id="A0A7H8T8R0"/>
<keyword evidence="15" id="KW-1185">Reference proteome</keyword>
<evidence type="ECO:0000313" key="14">
    <source>
        <dbReference type="EMBL" id="QKZ19807.1"/>
    </source>
</evidence>
<dbReference type="SMART" id="SM00387">
    <property type="entry name" value="HATPase_c"/>
    <property type="match status" value="1"/>
</dbReference>
<dbReference type="InterPro" id="IPR036097">
    <property type="entry name" value="HisK_dim/P_sf"/>
</dbReference>
<evidence type="ECO:0000259" key="13">
    <source>
        <dbReference type="PROSITE" id="PS50885"/>
    </source>
</evidence>
<dbReference type="Proteomes" id="UP000509418">
    <property type="component" value="Chromosome"/>
</dbReference>
<dbReference type="SUPFAM" id="SSF158472">
    <property type="entry name" value="HAMP domain-like"/>
    <property type="match status" value="1"/>
</dbReference>
<dbReference type="InterPro" id="IPR050428">
    <property type="entry name" value="TCS_sensor_his_kinase"/>
</dbReference>
<dbReference type="Pfam" id="PF00672">
    <property type="entry name" value="HAMP"/>
    <property type="match status" value="1"/>
</dbReference>
<dbReference type="SMART" id="SM00388">
    <property type="entry name" value="HisKA"/>
    <property type="match status" value="1"/>
</dbReference>
<dbReference type="Gene3D" id="6.10.340.10">
    <property type="match status" value="1"/>
</dbReference>
<evidence type="ECO:0000313" key="15">
    <source>
        <dbReference type="Proteomes" id="UP000509418"/>
    </source>
</evidence>
<evidence type="ECO:0000256" key="2">
    <source>
        <dbReference type="ARBA" id="ARBA00004236"/>
    </source>
</evidence>
<dbReference type="SUPFAM" id="SSF47384">
    <property type="entry name" value="Homodimeric domain of signal transducing histidine kinase"/>
    <property type="match status" value="1"/>
</dbReference>
<dbReference type="RefSeq" id="WP_176576068.1">
    <property type="nucleotide sequence ID" value="NZ_CBDRGH010000040.1"/>
</dbReference>
<evidence type="ECO:0000256" key="6">
    <source>
        <dbReference type="ARBA" id="ARBA00022692"/>
    </source>
</evidence>
<dbReference type="CDD" id="cd06225">
    <property type="entry name" value="HAMP"/>
    <property type="match status" value="1"/>
</dbReference>
<evidence type="ECO:0000259" key="12">
    <source>
        <dbReference type="PROSITE" id="PS50109"/>
    </source>
</evidence>
<evidence type="ECO:0000256" key="9">
    <source>
        <dbReference type="ARBA" id="ARBA00023012"/>
    </source>
</evidence>
<keyword evidence="10 11" id="KW-0472">Membrane</keyword>
<protein>
    <recommendedName>
        <fullName evidence="3">histidine kinase</fullName>
        <ecNumber evidence="3">2.7.13.3</ecNumber>
    </recommendedName>
</protein>
<dbReference type="EMBL" id="CP056041">
    <property type="protein sequence ID" value="QKZ19807.1"/>
    <property type="molecule type" value="Genomic_DNA"/>
</dbReference>
<keyword evidence="8 11" id="KW-1133">Transmembrane helix</keyword>
<keyword evidence="5" id="KW-0808">Transferase</keyword>
<evidence type="ECO:0000256" key="11">
    <source>
        <dbReference type="SAM" id="Phobius"/>
    </source>
</evidence>
<reference evidence="14 15" key="1">
    <citation type="submission" date="2020-06" db="EMBL/GenBank/DDBJ databases">
        <title>Genome mining for natural products.</title>
        <authorList>
            <person name="Zhang B."/>
            <person name="Shi J."/>
            <person name="Ge H."/>
        </authorList>
    </citation>
    <scope>NUCLEOTIDE SEQUENCE [LARGE SCALE GENOMIC DNA]</scope>
    <source>
        <strain evidence="14 15">NA02069</strain>
    </source>
</reference>
<sequence>MIRQLIRSYVLLVAVAIALFTVPVAFTLTDQLRGDTADSVRREADTMALLLGNGNTPSCAALDEMARAYAGQTPGQVETTGRCDTGLPGPQRDAALTGALEDGRSTTDWGSSFIWGPELKVTVPARSSAVDLDGRNRGPVVGAVRIVYSTDDLTERLWTIWGFRAVLAVAVLGVAAVIGAAAARRITRPLRQLNDMASRFSDGDLTARSPVTGPPETQTLARTLNQGAERLDTLVASQRIFVADASHQLRTPLTALRLSLDNIADGVDDDFVKEDVEQATAEVVRMSRLVSGLLVLARAEAKVTAAEPLALLDIVRERLDVWRPAADERGVTIALAAGADGRPLVLASPGHLEQVLDNVLSNALEVSPDGGTITVGVETKGESVVLSVLDEGPGMPDADKSRAFDRFWRGRGLTGRSGSGLGLAVVKQLVTDDGGTVALGDAPGGGLKVAISLRASSRSGG</sequence>
<dbReference type="PROSITE" id="PS50109">
    <property type="entry name" value="HIS_KIN"/>
    <property type="match status" value="1"/>
</dbReference>
<dbReference type="GO" id="GO:0000155">
    <property type="term" value="F:phosphorelay sensor kinase activity"/>
    <property type="evidence" value="ECO:0007669"/>
    <property type="project" value="InterPro"/>
</dbReference>
<evidence type="ECO:0000256" key="1">
    <source>
        <dbReference type="ARBA" id="ARBA00000085"/>
    </source>
</evidence>
<proteinExistence type="predicted"/>
<feature type="transmembrane region" description="Helical" evidence="11">
    <location>
        <begin position="161"/>
        <end position="183"/>
    </location>
</feature>
<dbReference type="SUPFAM" id="SSF55874">
    <property type="entry name" value="ATPase domain of HSP90 chaperone/DNA topoisomerase II/histidine kinase"/>
    <property type="match status" value="1"/>
</dbReference>
<dbReference type="PRINTS" id="PR00344">
    <property type="entry name" value="BCTRLSENSOR"/>
</dbReference>
<evidence type="ECO:0000256" key="8">
    <source>
        <dbReference type="ARBA" id="ARBA00022989"/>
    </source>
</evidence>
<dbReference type="GO" id="GO:0005886">
    <property type="term" value="C:plasma membrane"/>
    <property type="evidence" value="ECO:0007669"/>
    <property type="project" value="UniProtKB-SubCell"/>
</dbReference>
<name>A0A7H8T8R0_STRCX</name>
<feature type="domain" description="HAMP" evidence="13">
    <location>
        <begin position="184"/>
        <end position="236"/>
    </location>
</feature>
<evidence type="ECO:0000256" key="3">
    <source>
        <dbReference type="ARBA" id="ARBA00012438"/>
    </source>
</evidence>
<dbReference type="SMART" id="SM00304">
    <property type="entry name" value="HAMP"/>
    <property type="match status" value="1"/>
</dbReference>
<dbReference type="InterPro" id="IPR004358">
    <property type="entry name" value="Sig_transdc_His_kin-like_C"/>
</dbReference>
<dbReference type="Pfam" id="PF00512">
    <property type="entry name" value="HisKA"/>
    <property type="match status" value="1"/>
</dbReference>
<dbReference type="PANTHER" id="PTHR45436">
    <property type="entry name" value="SENSOR HISTIDINE KINASE YKOH"/>
    <property type="match status" value="1"/>
</dbReference>
<dbReference type="PANTHER" id="PTHR45436:SF5">
    <property type="entry name" value="SENSOR HISTIDINE KINASE TRCS"/>
    <property type="match status" value="1"/>
</dbReference>
<feature type="domain" description="Histidine kinase" evidence="12">
    <location>
        <begin position="244"/>
        <end position="457"/>
    </location>
</feature>
<dbReference type="InterPro" id="IPR003660">
    <property type="entry name" value="HAMP_dom"/>
</dbReference>
<dbReference type="Pfam" id="PF02518">
    <property type="entry name" value="HATPase_c"/>
    <property type="match status" value="1"/>
</dbReference>
<comment type="catalytic activity">
    <reaction evidence="1">
        <text>ATP + protein L-histidine = ADP + protein N-phospho-L-histidine.</text>
        <dbReference type="EC" id="2.7.13.3"/>
    </reaction>
</comment>
<keyword evidence="9" id="KW-0902">Two-component regulatory system</keyword>
<keyword evidence="6 11" id="KW-0812">Transmembrane</keyword>
<dbReference type="InterPro" id="IPR003661">
    <property type="entry name" value="HisK_dim/P_dom"/>
</dbReference>